<reference evidence="3" key="1">
    <citation type="submission" date="2020-01" db="EMBL/GenBank/DDBJ databases">
        <title>Draft genome sequence of the Termite Coptotermes fromosanus.</title>
        <authorList>
            <person name="Itakura S."/>
            <person name="Yosikawa Y."/>
            <person name="Umezawa K."/>
        </authorList>
    </citation>
    <scope>NUCLEOTIDE SEQUENCE [LARGE SCALE GENOMIC DNA]</scope>
</reference>
<dbReference type="EMBL" id="BLKM01000181">
    <property type="protein sequence ID" value="GFG29939.1"/>
    <property type="molecule type" value="Genomic_DNA"/>
</dbReference>
<keyword evidence="3" id="KW-1185">Reference proteome</keyword>
<proteinExistence type="predicted"/>
<evidence type="ECO:0000313" key="3">
    <source>
        <dbReference type="Proteomes" id="UP000502823"/>
    </source>
</evidence>
<organism evidence="2 3">
    <name type="scientific">Coptotermes formosanus</name>
    <name type="common">Formosan subterranean termite</name>
    <dbReference type="NCBI Taxonomy" id="36987"/>
    <lineage>
        <taxon>Eukaryota</taxon>
        <taxon>Metazoa</taxon>
        <taxon>Ecdysozoa</taxon>
        <taxon>Arthropoda</taxon>
        <taxon>Hexapoda</taxon>
        <taxon>Insecta</taxon>
        <taxon>Pterygota</taxon>
        <taxon>Neoptera</taxon>
        <taxon>Polyneoptera</taxon>
        <taxon>Dictyoptera</taxon>
        <taxon>Blattodea</taxon>
        <taxon>Blattoidea</taxon>
        <taxon>Termitoidae</taxon>
        <taxon>Rhinotermitidae</taxon>
        <taxon>Coptotermes</taxon>
    </lineage>
</organism>
<dbReference type="AlphaFoldDB" id="A0A6L2PBP8"/>
<dbReference type="OrthoDB" id="9979538at2759"/>
<evidence type="ECO:0000259" key="1">
    <source>
        <dbReference type="Pfam" id="PF16087"/>
    </source>
</evidence>
<gene>
    <name evidence="2" type="ORF">Cfor_09955</name>
</gene>
<dbReference type="InterPro" id="IPR032135">
    <property type="entry name" value="DUF4817"/>
</dbReference>
<dbReference type="InParanoid" id="A0A6L2PBP8"/>
<protein>
    <recommendedName>
        <fullName evidence="1">DUF4817 domain-containing protein</fullName>
    </recommendedName>
</protein>
<name>A0A6L2PBP8_COPFO</name>
<comment type="caution">
    <text evidence="2">The sequence shown here is derived from an EMBL/GenBank/DDBJ whole genome shotgun (WGS) entry which is preliminary data.</text>
</comment>
<dbReference type="Pfam" id="PF16087">
    <property type="entry name" value="DUF4817"/>
    <property type="match status" value="1"/>
</dbReference>
<sequence>MATPQEKVQCCFWYDITKSVTRVQRQYQTRFGRDAPSKNSTEEWYRKLSQDACICKKDGSGCP</sequence>
<dbReference type="Proteomes" id="UP000502823">
    <property type="component" value="Unassembled WGS sequence"/>
</dbReference>
<evidence type="ECO:0000313" key="2">
    <source>
        <dbReference type="EMBL" id="GFG29939.1"/>
    </source>
</evidence>
<feature type="domain" description="DUF4817" evidence="1">
    <location>
        <begin position="5"/>
        <end position="50"/>
    </location>
</feature>
<accession>A0A6L2PBP8</accession>